<accession>A0A0S2MUX8</accession>
<gene>
    <name evidence="2" type="ORF">BM10_246</name>
</gene>
<name>A0A0S2MUX8_9CAUD</name>
<protein>
    <submittedName>
        <fullName evidence="2">Uncharacterized protein</fullName>
    </submittedName>
</protein>
<dbReference type="OrthoDB" id="24149at10239"/>
<proteinExistence type="predicted"/>
<keyword evidence="3" id="KW-1185">Reference proteome</keyword>
<dbReference type="EMBL" id="KT995480">
    <property type="protein sequence ID" value="ALO79650.1"/>
    <property type="molecule type" value="Genomic_DNA"/>
</dbReference>
<feature type="coiled-coil region" evidence="1">
    <location>
        <begin position="68"/>
        <end position="98"/>
    </location>
</feature>
<evidence type="ECO:0000256" key="1">
    <source>
        <dbReference type="SAM" id="Coils"/>
    </source>
</evidence>
<organism evidence="2 3">
    <name type="scientific">Bacillus phage BM15</name>
    <dbReference type="NCBI Taxonomy" id="1755680"/>
    <lineage>
        <taxon>Viruses</taxon>
        <taxon>Duplodnaviria</taxon>
        <taxon>Heunggongvirae</taxon>
        <taxon>Uroviricota</taxon>
        <taxon>Caudoviricetes</taxon>
        <taxon>Herelleviridae</taxon>
        <taxon>Bastillevirinae</taxon>
        <taxon>Caeruleovirus</taxon>
        <taxon>Caeruleovirus BM15</taxon>
    </lineage>
</organism>
<evidence type="ECO:0000313" key="2">
    <source>
        <dbReference type="EMBL" id="ALO79650.1"/>
    </source>
</evidence>
<evidence type="ECO:0000313" key="3">
    <source>
        <dbReference type="Proteomes" id="UP000225963"/>
    </source>
</evidence>
<dbReference type="Proteomes" id="UP000225963">
    <property type="component" value="Segment"/>
</dbReference>
<sequence length="109" mass="12306">MITYVLKGSTEEMDYTNSDVLYGGTDVQAAYEIARDSHHEEFELTTWVNGVHAQTFGSDNGKSWDLEVDKVSTTAKKVEELRKQLEQEEAKLATLSTIHTPQLEKEGQQ</sequence>
<keyword evidence="1" id="KW-0175">Coiled coil</keyword>
<reference evidence="3" key="1">
    <citation type="submission" date="2015-11" db="EMBL/GenBank/DDBJ databases">
        <authorList>
            <person name="Sharaf A."/>
            <person name="Marie M.E."/>
            <person name="Esson H."/>
            <person name="El-Afifi I.S."/>
            <person name="Hammad M.A."/>
        </authorList>
    </citation>
    <scope>NUCLEOTIDE SEQUENCE [LARGE SCALE GENOMIC DNA]</scope>
</reference>